<gene>
    <name evidence="2" type="ORF">PISMIDRAFT_33559</name>
</gene>
<dbReference type="AlphaFoldDB" id="A0A0C9YRJ4"/>
<dbReference type="STRING" id="765257.A0A0C9YRJ4"/>
<feature type="compositionally biased region" description="Low complexity" evidence="1">
    <location>
        <begin position="1"/>
        <end position="12"/>
    </location>
</feature>
<proteinExistence type="predicted"/>
<evidence type="ECO:0000313" key="2">
    <source>
        <dbReference type="EMBL" id="KIK10643.1"/>
    </source>
</evidence>
<dbReference type="EMBL" id="KN834505">
    <property type="protein sequence ID" value="KIK10643.1"/>
    <property type="molecule type" value="Genomic_DNA"/>
</dbReference>
<reference evidence="2 3" key="1">
    <citation type="submission" date="2014-04" db="EMBL/GenBank/DDBJ databases">
        <authorList>
            <consortium name="DOE Joint Genome Institute"/>
            <person name="Kuo A."/>
            <person name="Kohler A."/>
            <person name="Costa M.D."/>
            <person name="Nagy L.G."/>
            <person name="Floudas D."/>
            <person name="Copeland A."/>
            <person name="Barry K.W."/>
            <person name="Cichocki N."/>
            <person name="Veneault-Fourrey C."/>
            <person name="LaButti K."/>
            <person name="Lindquist E.A."/>
            <person name="Lipzen A."/>
            <person name="Lundell T."/>
            <person name="Morin E."/>
            <person name="Murat C."/>
            <person name="Sun H."/>
            <person name="Tunlid A."/>
            <person name="Henrissat B."/>
            <person name="Grigoriev I.V."/>
            <person name="Hibbett D.S."/>
            <person name="Martin F."/>
            <person name="Nordberg H.P."/>
            <person name="Cantor M.N."/>
            <person name="Hua S.X."/>
        </authorList>
    </citation>
    <scope>NUCLEOTIDE SEQUENCE [LARGE SCALE GENOMIC DNA]</scope>
    <source>
        <strain evidence="2 3">441</strain>
    </source>
</reference>
<feature type="compositionally biased region" description="Basic and acidic residues" evidence="1">
    <location>
        <begin position="164"/>
        <end position="180"/>
    </location>
</feature>
<feature type="region of interest" description="Disordered" evidence="1">
    <location>
        <begin position="138"/>
        <end position="180"/>
    </location>
</feature>
<evidence type="ECO:0000313" key="3">
    <source>
        <dbReference type="Proteomes" id="UP000054018"/>
    </source>
</evidence>
<dbReference type="HOGENOM" id="CLU_061607_3_0_1"/>
<feature type="region of interest" description="Disordered" evidence="1">
    <location>
        <begin position="96"/>
        <end position="116"/>
    </location>
</feature>
<feature type="non-terminal residue" evidence="2">
    <location>
        <position position="180"/>
    </location>
</feature>
<evidence type="ECO:0000256" key="1">
    <source>
        <dbReference type="SAM" id="MobiDB-lite"/>
    </source>
</evidence>
<sequence length="180" mass="20599">EAAEALASTSASYLVNTTPLTSENQLPAYQPSPLTPTRKQKHTLLDREPASELEQTYQEALCQSLAREDQYKASTVEMQSVLVLQTMHCNRIMSQLAAQEDKEKKRKKRKGKLMGDGLPRLLTGEAFYNRVVEFENAAAEEEVQRENRRKQKESRAEALGAWKVADKERRQRNKARNETY</sequence>
<keyword evidence="3" id="KW-1185">Reference proteome</keyword>
<feature type="region of interest" description="Disordered" evidence="1">
    <location>
        <begin position="1"/>
        <end position="41"/>
    </location>
</feature>
<organism evidence="2 3">
    <name type="scientific">Pisolithus microcarpus 441</name>
    <dbReference type="NCBI Taxonomy" id="765257"/>
    <lineage>
        <taxon>Eukaryota</taxon>
        <taxon>Fungi</taxon>
        <taxon>Dikarya</taxon>
        <taxon>Basidiomycota</taxon>
        <taxon>Agaricomycotina</taxon>
        <taxon>Agaricomycetes</taxon>
        <taxon>Agaricomycetidae</taxon>
        <taxon>Boletales</taxon>
        <taxon>Sclerodermatineae</taxon>
        <taxon>Pisolithaceae</taxon>
        <taxon>Pisolithus</taxon>
    </lineage>
</organism>
<protein>
    <submittedName>
        <fullName evidence="2">Uncharacterized protein</fullName>
    </submittedName>
</protein>
<accession>A0A0C9YRJ4</accession>
<reference evidence="3" key="2">
    <citation type="submission" date="2015-01" db="EMBL/GenBank/DDBJ databases">
        <title>Evolutionary Origins and Diversification of the Mycorrhizal Mutualists.</title>
        <authorList>
            <consortium name="DOE Joint Genome Institute"/>
            <consortium name="Mycorrhizal Genomics Consortium"/>
            <person name="Kohler A."/>
            <person name="Kuo A."/>
            <person name="Nagy L.G."/>
            <person name="Floudas D."/>
            <person name="Copeland A."/>
            <person name="Barry K.W."/>
            <person name="Cichocki N."/>
            <person name="Veneault-Fourrey C."/>
            <person name="LaButti K."/>
            <person name="Lindquist E.A."/>
            <person name="Lipzen A."/>
            <person name="Lundell T."/>
            <person name="Morin E."/>
            <person name="Murat C."/>
            <person name="Riley R."/>
            <person name="Ohm R."/>
            <person name="Sun H."/>
            <person name="Tunlid A."/>
            <person name="Henrissat B."/>
            <person name="Grigoriev I.V."/>
            <person name="Hibbett D.S."/>
            <person name="Martin F."/>
        </authorList>
    </citation>
    <scope>NUCLEOTIDE SEQUENCE [LARGE SCALE GENOMIC DNA]</scope>
    <source>
        <strain evidence="3">441</strain>
    </source>
</reference>
<feature type="compositionally biased region" description="Polar residues" evidence="1">
    <location>
        <begin position="13"/>
        <end position="27"/>
    </location>
</feature>
<feature type="non-terminal residue" evidence="2">
    <location>
        <position position="1"/>
    </location>
</feature>
<dbReference type="OrthoDB" id="3269232at2759"/>
<name>A0A0C9YRJ4_9AGAM</name>
<dbReference type="Proteomes" id="UP000054018">
    <property type="component" value="Unassembled WGS sequence"/>
</dbReference>